<dbReference type="Proteomes" id="UP000321595">
    <property type="component" value="Chromosome"/>
</dbReference>
<protein>
    <submittedName>
        <fullName evidence="1">Uncharacterized protein</fullName>
    </submittedName>
</protein>
<dbReference type="AlphaFoldDB" id="A0A5B8XS83"/>
<accession>A0A5B8XS83</accession>
<evidence type="ECO:0000313" key="2">
    <source>
        <dbReference type="Proteomes" id="UP000321595"/>
    </source>
</evidence>
<sequence>MTRHFFPLLLIILSVWSTGCAPQIGDECETNVECPSGAICDNTVYEGYCTLPDCERDSCPDDSVCVRFDAEQTFCMKYCEASSDCRDGYACRSDIGEKSFCYVPESSPN</sequence>
<reference evidence="1 2" key="1">
    <citation type="submission" date="2019-08" db="EMBL/GenBank/DDBJ databases">
        <authorList>
            <person name="Liang Q."/>
        </authorList>
    </citation>
    <scope>NUCLEOTIDE SEQUENCE [LARGE SCALE GENOMIC DNA]</scope>
    <source>
        <strain evidence="1 2">V1718</strain>
    </source>
</reference>
<dbReference type="PROSITE" id="PS51257">
    <property type="entry name" value="PROKAR_LIPOPROTEIN"/>
    <property type="match status" value="1"/>
</dbReference>
<name>A0A5B8XS83_9DELT</name>
<keyword evidence="2" id="KW-1185">Reference proteome</keyword>
<gene>
    <name evidence="1" type="ORF">FRD01_03155</name>
</gene>
<dbReference type="OrthoDB" id="5526683at2"/>
<dbReference type="KEGG" id="bbae:FRD01_03155"/>
<organism evidence="1 2">
    <name type="scientific">Microvenator marinus</name>
    <dbReference type="NCBI Taxonomy" id="2600177"/>
    <lineage>
        <taxon>Bacteria</taxon>
        <taxon>Deltaproteobacteria</taxon>
        <taxon>Bradymonadales</taxon>
        <taxon>Microvenatoraceae</taxon>
        <taxon>Microvenator</taxon>
    </lineage>
</organism>
<dbReference type="RefSeq" id="WP_146957569.1">
    <property type="nucleotide sequence ID" value="NZ_CP042467.1"/>
</dbReference>
<evidence type="ECO:0000313" key="1">
    <source>
        <dbReference type="EMBL" id="QED26269.1"/>
    </source>
</evidence>
<proteinExistence type="predicted"/>
<dbReference type="EMBL" id="CP042467">
    <property type="protein sequence ID" value="QED26269.1"/>
    <property type="molecule type" value="Genomic_DNA"/>
</dbReference>